<organism evidence="2 3">
    <name type="scientific">Burkholderia pseudomallei (strain 1106a)</name>
    <dbReference type="NCBI Taxonomy" id="357348"/>
    <lineage>
        <taxon>Bacteria</taxon>
        <taxon>Pseudomonadati</taxon>
        <taxon>Pseudomonadota</taxon>
        <taxon>Betaproteobacteria</taxon>
        <taxon>Burkholderiales</taxon>
        <taxon>Burkholderiaceae</taxon>
        <taxon>Burkholderia</taxon>
        <taxon>pseudomallei group</taxon>
    </lineage>
</organism>
<name>A3NXU4_BURP0</name>
<proteinExistence type="predicted"/>
<sequence>MWQERDTRRTQRAATPAGLTKRGETGRRGSAWRIEGGRAARATGRL</sequence>
<reference evidence="2 3" key="1">
    <citation type="submission" date="2007-02" db="EMBL/GenBank/DDBJ databases">
        <authorList>
            <person name="DeShazer D."/>
            <person name="Woods D.E."/>
            <person name="Nierman W.C."/>
        </authorList>
    </citation>
    <scope>NUCLEOTIDE SEQUENCE [LARGE SCALE GENOMIC DNA]</scope>
    <source>
        <strain evidence="2 3">1106a</strain>
    </source>
</reference>
<dbReference type="Proteomes" id="UP000006738">
    <property type="component" value="Chromosome I"/>
</dbReference>
<evidence type="ECO:0000313" key="3">
    <source>
        <dbReference type="Proteomes" id="UP000006738"/>
    </source>
</evidence>
<feature type="region of interest" description="Disordered" evidence="1">
    <location>
        <begin position="1"/>
        <end position="46"/>
    </location>
</feature>
<dbReference type="AlphaFoldDB" id="A3NXU4"/>
<accession>A3NXU4</accession>
<dbReference type="KEGG" id="bpl:BURPS1106A_2920"/>
<dbReference type="EMBL" id="CP000572">
    <property type="protein sequence ID" value="ABN90571.1"/>
    <property type="molecule type" value="Genomic_DNA"/>
</dbReference>
<evidence type="ECO:0000313" key="2">
    <source>
        <dbReference type="EMBL" id="ABN90571.1"/>
    </source>
</evidence>
<dbReference type="HOGENOM" id="CLU_3181177_0_0_4"/>
<evidence type="ECO:0000256" key="1">
    <source>
        <dbReference type="SAM" id="MobiDB-lite"/>
    </source>
</evidence>
<protein>
    <submittedName>
        <fullName evidence="2">Uncharacterized protein</fullName>
    </submittedName>
</protein>
<gene>
    <name evidence="2" type="ordered locus">BURPS1106A_2920</name>
</gene>